<accession>A0A239BJ29</accession>
<feature type="chain" id="PRO_5013394253" evidence="1">
    <location>
        <begin position="18"/>
        <end position="273"/>
    </location>
</feature>
<dbReference type="OrthoDB" id="9811036at2"/>
<dbReference type="Pfam" id="PF11412">
    <property type="entry name" value="DsbD_N"/>
    <property type="match status" value="1"/>
</dbReference>
<sequence length="273" mass="29035">MKRFALTILLALMPALATTLAATQAAAQSYDDVVEAQLLPGWRLPNGDHMAALHLKLAPGWKTYWRSPGDAGIPPQFDWRGAQNMAAIGVYWPAPQVFWQSGMRSVGYKGGVILPLKVRLQDSGRDARLGGVIDIGICKDVCLPHRIRVSAVLPADQTKPDPAIAAAMADVPFGASDAGVTHVACKITPRADGMGLRVAIDMPRGTGREETVIEAADPNLWIADPDTGWQGGQLVAQTRVTHMSGGAFALDRSGLRITVLGGRMPVDIRGCTG</sequence>
<dbReference type="Proteomes" id="UP000198440">
    <property type="component" value="Unassembled WGS sequence"/>
</dbReference>
<gene>
    <name evidence="3" type="ORF">SAMN04488078_1003162</name>
</gene>
<feature type="signal peptide" evidence="1">
    <location>
        <begin position="1"/>
        <end position="17"/>
    </location>
</feature>
<name>A0A239BJ29_9RHOB</name>
<evidence type="ECO:0000259" key="2">
    <source>
        <dbReference type="Pfam" id="PF11412"/>
    </source>
</evidence>
<organism evidence="3 4">
    <name type="scientific">Antarctobacter heliothermus</name>
    <dbReference type="NCBI Taxonomy" id="74033"/>
    <lineage>
        <taxon>Bacteria</taxon>
        <taxon>Pseudomonadati</taxon>
        <taxon>Pseudomonadota</taxon>
        <taxon>Alphaproteobacteria</taxon>
        <taxon>Rhodobacterales</taxon>
        <taxon>Roseobacteraceae</taxon>
        <taxon>Antarctobacter</taxon>
    </lineage>
</organism>
<evidence type="ECO:0000256" key="1">
    <source>
        <dbReference type="SAM" id="SignalP"/>
    </source>
</evidence>
<dbReference type="AlphaFoldDB" id="A0A239BJ29"/>
<reference evidence="3 4" key="1">
    <citation type="submission" date="2017-06" db="EMBL/GenBank/DDBJ databases">
        <authorList>
            <person name="Kim H.J."/>
            <person name="Triplett B.A."/>
        </authorList>
    </citation>
    <scope>NUCLEOTIDE SEQUENCE [LARGE SCALE GENOMIC DNA]</scope>
    <source>
        <strain evidence="3 4">DSM 11445</strain>
    </source>
</reference>
<keyword evidence="1" id="KW-0732">Signal</keyword>
<dbReference type="InterPro" id="IPR028250">
    <property type="entry name" value="DsbDN"/>
</dbReference>
<evidence type="ECO:0000313" key="4">
    <source>
        <dbReference type="Proteomes" id="UP000198440"/>
    </source>
</evidence>
<dbReference type="RefSeq" id="WP_089276331.1">
    <property type="nucleotide sequence ID" value="NZ_FZON01000003.1"/>
</dbReference>
<feature type="domain" description="Thiol:disulfide interchange protein DsbD N-terminal" evidence="2">
    <location>
        <begin position="37"/>
        <end position="152"/>
    </location>
</feature>
<evidence type="ECO:0000313" key="3">
    <source>
        <dbReference type="EMBL" id="SNS07846.1"/>
    </source>
</evidence>
<protein>
    <submittedName>
        <fullName evidence="3">Thiol-disulfide interchange protein, contains DsbC and DsbD domains</fullName>
    </submittedName>
</protein>
<proteinExistence type="predicted"/>
<dbReference type="EMBL" id="FZON01000003">
    <property type="protein sequence ID" value="SNS07846.1"/>
    <property type="molecule type" value="Genomic_DNA"/>
</dbReference>